<evidence type="ECO:0000313" key="15">
    <source>
        <dbReference type="Proteomes" id="UP000033085"/>
    </source>
</evidence>
<evidence type="ECO:0000313" key="24">
    <source>
        <dbReference type="Proteomes" id="UP000282269"/>
    </source>
</evidence>
<dbReference type="Gene3D" id="3.30.460.10">
    <property type="entry name" value="Beta Polymerase, domain 2"/>
    <property type="match status" value="1"/>
</dbReference>
<dbReference type="KEGG" id="ssol:SULB_2703"/>
<dbReference type="GO" id="GO:0016779">
    <property type="term" value="F:nucleotidyltransferase activity"/>
    <property type="evidence" value="ECO:0007669"/>
    <property type="project" value="InterPro"/>
</dbReference>
<dbReference type="EMBL" id="CP033240">
    <property type="protein sequence ID" value="AZF82319.1"/>
    <property type="molecule type" value="Genomic_DNA"/>
</dbReference>
<dbReference type="Proteomes" id="UP000269431">
    <property type="component" value="Chromosome"/>
</dbReference>
<dbReference type="PANTHER" id="PTHR37030:SF3">
    <property type="entry name" value="POLYMERASE NUCLEOTIDYL TRANSFERASE DOMAIN-CONTAINING PROTEIN"/>
    <property type="match status" value="1"/>
</dbReference>
<dbReference type="GeneID" id="1453403"/>
<evidence type="ECO:0000313" key="21">
    <source>
        <dbReference type="Proteomes" id="UP000273443"/>
    </source>
</evidence>
<evidence type="ECO:0000313" key="23">
    <source>
        <dbReference type="Proteomes" id="UP000278715"/>
    </source>
</evidence>
<proteinExistence type="predicted"/>
<dbReference type="InterPro" id="IPR043519">
    <property type="entry name" value="NT_sf"/>
</dbReference>
<evidence type="ECO:0000313" key="19">
    <source>
        <dbReference type="Proteomes" id="UP000269431"/>
    </source>
</evidence>
<accession>A0A0E3MHF5</accession>
<organism evidence="4 16">
    <name type="scientific">Saccharolobus solfataricus</name>
    <name type="common">Sulfolobus solfataricus</name>
    <dbReference type="NCBI Taxonomy" id="2287"/>
    <lineage>
        <taxon>Archaea</taxon>
        <taxon>Thermoproteota</taxon>
        <taxon>Thermoprotei</taxon>
        <taxon>Sulfolobales</taxon>
        <taxon>Sulfolobaceae</taxon>
        <taxon>Saccharolobus</taxon>
    </lineage>
</organism>
<dbReference type="Proteomes" id="UP000273443">
    <property type="component" value="Chromosome"/>
</dbReference>
<evidence type="ECO:0000313" key="7">
    <source>
        <dbReference type="EMBL" id="AZF74485.1"/>
    </source>
</evidence>
<gene>
    <name evidence="12" type="ORF">HFC64_03910</name>
    <name evidence="13" type="ORF">SSOP1_1998</name>
    <name evidence="4" type="ORF">SULA_2702</name>
    <name evidence="2" type="ORF">SULB_2703</name>
    <name evidence="3" type="ORF">SULC_2700</name>
    <name evidence="5" type="ORF">SULG_13775</name>
    <name evidence="6" type="ORF">SULH_13775</name>
    <name evidence="7" type="ORF">SULI_13775</name>
    <name evidence="8" type="ORF">SULM_13765</name>
    <name evidence="9" type="ORF">SULN_13755</name>
    <name evidence="10" type="ORF">SULO_13775</name>
    <name evidence="11" type="ORF">SULZ_13780</name>
</gene>
<evidence type="ECO:0000313" key="14">
    <source>
        <dbReference type="Proteomes" id="UP000033057"/>
    </source>
</evidence>
<evidence type="ECO:0000313" key="17">
    <source>
        <dbReference type="Proteomes" id="UP000076770"/>
    </source>
</evidence>
<dbReference type="InterPro" id="IPR002934">
    <property type="entry name" value="Polymerase_NTP_transf_dom"/>
</dbReference>
<dbReference type="EMBL" id="CP011057">
    <property type="protein sequence ID" value="AKA80163.1"/>
    <property type="molecule type" value="Genomic_DNA"/>
</dbReference>
<dbReference type="OMA" id="YHPFEFH"/>
<dbReference type="Pfam" id="PF01909">
    <property type="entry name" value="NTP_transf_2"/>
    <property type="match status" value="1"/>
</dbReference>
<dbReference type="Proteomes" id="UP000033085">
    <property type="component" value="Chromosome"/>
</dbReference>
<dbReference type="Proteomes" id="UP000594632">
    <property type="component" value="Chromosome"/>
</dbReference>
<reference evidence="17" key="2">
    <citation type="submission" date="2016-04" db="EMBL/GenBank/DDBJ databases">
        <authorList>
            <person name="Shah S.A."/>
            <person name="Garrett R.A."/>
        </authorList>
    </citation>
    <scope>NUCLEOTIDE SEQUENCE [LARGE SCALE GENOMIC DNA]</scope>
    <source>
        <strain evidence="17">ATCC 35091 / DSM 1616 / JCM 8930 / NBRC 15331 / P1</strain>
    </source>
</reference>
<dbReference type="OrthoDB" id="40412at2157"/>
<dbReference type="PATRIC" id="fig|2287.6.peg.2886"/>
<reference evidence="18 19" key="4">
    <citation type="journal article" date="2018" name="Proc. Natl. Acad. Sci. U.S.A.">
        <title>Nonmutational mechanism of inheritance in the Archaeon Sulfolobus solfataricus.</title>
        <authorList>
            <person name="Payne S."/>
            <person name="McCarthy S."/>
            <person name="Johnson T."/>
            <person name="North E."/>
            <person name="Blum P."/>
        </authorList>
    </citation>
    <scope>NUCLEOTIDE SEQUENCE [LARGE SCALE GENOMIC DNA]</scope>
    <source>
        <strain evidence="6 18">SARC-H</strain>
        <strain evidence="7 22">SARC-I</strain>
        <strain evidence="9 23">SARC-N</strain>
        <strain evidence="10 24">SARC-O</strain>
        <strain evidence="11 19">SUL120</strain>
        <strain evidence="5 20">SULG</strain>
        <strain evidence="8 21">SULM</strain>
    </source>
</reference>
<reference evidence="13" key="3">
    <citation type="submission" date="2016-04" db="EMBL/GenBank/DDBJ databases">
        <authorList>
            <person name="Evans L.H."/>
            <person name="Alamgir A."/>
            <person name="Owens N."/>
            <person name="Weber N.D."/>
            <person name="Virtaneva K."/>
            <person name="Barbian K."/>
            <person name="Babar A."/>
            <person name="Rosenke K."/>
        </authorList>
    </citation>
    <scope>NUCLEOTIDE SEQUENCE</scope>
    <source>
        <strain evidence="13">P1</strain>
    </source>
</reference>
<reference evidence="14 15" key="1">
    <citation type="journal article" date="2015" name="Genome Announc.">
        <title>Complete Genome Sequence of Sulfolobus solfataricus Strain 98/2 and Evolved Derivatives.</title>
        <authorList>
            <person name="McCarthy S."/>
            <person name="Gradnigo J."/>
            <person name="Johnson T."/>
            <person name="Payne S."/>
            <person name="Lipzen A."/>
            <person name="Martin J."/>
            <person name="Schackwitz W."/>
            <person name="Moriyama E."/>
            <person name="Blum P."/>
        </authorList>
    </citation>
    <scope>NUCLEOTIDE SEQUENCE [LARGE SCALE GENOMIC DNA]</scope>
    <source>
        <strain evidence="14">98/2 SULC</strain>
        <strain evidence="2">SARC-B</strain>
        <strain evidence="3">SARC-C</strain>
        <strain evidence="4 16">SULA</strain>
        <strain evidence="15">SULB</strain>
    </source>
</reference>
<dbReference type="Proteomes" id="UP000282269">
    <property type="component" value="Chromosome"/>
</dbReference>
<dbReference type="AlphaFoldDB" id="A0A0E3MHF5"/>
<dbReference type="Proteomes" id="UP000275843">
    <property type="component" value="Chromosome"/>
</dbReference>
<evidence type="ECO:0000313" key="3">
    <source>
        <dbReference type="EMBL" id="AKA77473.1"/>
    </source>
</evidence>
<dbReference type="Proteomes" id="UP000267993">
    <property type="component" value="Chromosome"/>
</dbReference>
<dbReference type="SUPFAM" id="SSF81301">
    <property type="entry name" value="Nucleotidyltransferase"/>
    <property type="match status" value="1"/>
</dbReference>
<reference evidence="12 25" key="6">
    <citation type="journal article" date="2020" name="Nat. Commun.">
        <title>The structures of two archaeal type IV pili illuminate evolutionary relationships.</title>
        <authorList>
            <person name="Wang F."/>
            <person name="Baquero D.P."/>
            <person name="Su Z."/>
            <person name="Beltran L.C."/>
            <person name="Prangishvili D."/>
            <person name="Krupovic M."/>
            <person name="Egelman E.H."/>
        </authorList>
    </citation>
    <scope>NUCLEOTIDE SEQUENCE [LARGE SCALE GENOMIC DNA]</scope>
    <source>
        <strain evidence="12 25">POZ149</strain>
    </source>
</reference>
<dbReference type="EMBL" id="CP050869">
    <property type="protein sequence ID" value="QPG49137.1"/>
    <property type="molecule type" value="Genomic_DNA"/>
</dbReference>
<dbReference type="EMBL" id="CP033239">
    <property type="protein sequence ID" value="AZF79713.1"/>
    <property type="molecule type" value="Genomic_DNA"/>
</dbReference>
<reference evidence="4" key="5">
    <citation type="submission" date="2018-10" db="EMBL/GenBank/DDBJ databases">
        <authorList>
            <person name="McCarthy S."/>
            <person name="Gradnigo J."/>
            <person name="Johnson T."/>
            <person name="Payne S."/>
            <person name="Lipzen A."/>
            <person name="Schackwitz W."/>
            <person name="Martin J."/>
            <person name="Moriyama E."/>
            <person name="Blum P."/>
        </authorList>
    </citation>
    <scope>NUCLEOTIDE SEQUENCE</scope>
    <source>
        <strain evidence="2">SARC-B</strain>
        <strain evidence="3">SARC-C</strain>
        <strain evidence="4">SULA</strain>
    </source>
</reference>
<dbReference type="KEGG" id="ssoa:SULA_2702"/>
<dbReference type="EMBL" id="CP033238">
    <property type="protein sequence ID" value="AZF77108.1"/>
    <property type="molecule type" value="Genomic_DNA"/>
</dbReference>
<dbReference type="EMBL" id="CP011055">
    <property type="protein sequence ID" value="AKA74777.1"/>
    <property type="molecule type" value="Genomic_DNA"/>
</dbReference>
<evidence type="ECO:0000313" key="4">
    <source>
        <dbReference type="EMBL" id="AKA80163.1"/>
    </source>
</evidence>
<protein>
    <submittedName>
        <fullName evidence="13">DNA polymerase</fullName>
    </submittedName>
</protein>
<dbReference type="EMBL" id="CP033241">
    <property type="protein sequence ID" value="AZF84912.1"/>
    <property type="molecule type" value="Genomic_DNA"/>
</dbReference>
<dbReference type="RefSeq" id="WP_009991002.1">
    <property type="nucleotide sequence ID" value="NZ_CP011055.2"/>
</dbReference>
<evidence type="ECO:0000313" key="9">
    <source>
        <dbReference type="EMBL" id="AZF79713.1"/>
    </source>
</evidence>
<dbReference type="EMBL" id="LT549890">
    <property type="protein sequence ID" value="SAI85552.1"/>
    <property type="molecule type" value="Genomic_DNA"/>
</dbReference>
<dbReference type="Proteomes" id="UP000076770">
    <property type="component" value="Chromosome i"/>
</dbReference>
<evidence type="ECO:0000313" key="8">
    <source>
        <dbReference type="EMBL" id="AZF77108.1"/>
    </source>
</evidence>
<dbReference type="PANTHER" id="PTHR37030">
    <property type="entry name" value="NUCLEOTIDYLTRANSFERASE"/>
    <property type="match status" value="1"/>
</dbReference>
<evidence type="ECO:0000313" key="2">
    <source>
        <dbReference type="EMBL" id="AKA74777.1"/>
    </source>
</evidence>
<sequence length="114" mass="13369">MSSWVKFRFSHLRRWREYAEKIAKATADLEPDSEVYVIGGVAEDRITVLSDIDILILIKRIIDSKEKKKLREVILLRAMDFYGLPFDAPVEIHIEDEEGAKRFFELSKKVIKIM</sequence>
<dbReference type="GeneID" id="44130668"/>
<evidence type="ECO:0000259" key="1">
    <source>
        <dbReference type="Pfam" id="PF01909"/>
    </source>
</evidence>
<evidence type="ECO:0000313" key="12">
    <source>
        <dbReference type="EMBL" id="QPG49137.1"/>
    </source>
</evidence>
<evidence type="ECO:0000313" key="16">
    <source>
        <dbReference type="Proteomes" id="UP000033106"/>
    </source>
</evidence>
<evidence type="ECO:0000313" key="22">
    <source>
        <dbReference type="Proteomes" id="UP000275843"/>
    </source>
</evidence>
<name>A0A0E3MHF5_SACSO</name>
<feature type="domain" description="Polymerase nucleotidyl transferase" evidence="1">
    <location>
        <begin position="20"/>
        <end position="72"/>
    </location>
</feature>
<evidence type="ECO:0000313" key="6">
    <source>
        <dbReference type="EMBL" id="AZF71865.1"/>
    </source>
</evidence>
<evidence type="ECO:0000313" key="25">
    <source>
        <dbReference type="Proteomes" id="UP000594632"/>
    </source>
</evidence>
<dbReference type="EMBL" id="CP033235">
    <property type="protein sequence ID" value="AZF69245.1"/>
    <property type="molecule type" value="Genomic_DNA"/>
</dbReference>
<dbReference type="EMBL" id="CP033236">
    <property type="protein sequence ID" value="AZF71865.1"/>
    <property type="molecule type" value="Genomic_DNA"/>
</dbReference>
<evidence type="ECO:0000313" key="5">
    <source>
        <dbReference type="EMBL" id="AZF69245.1"/>
    </source>
</evidence>
<dbReference type="KEGG" id="ssof:SULC_2700"/>
<evidence type="ECO:0000313" key="10">
    <source>
        <dbReference type="EMBL" id="AZF82319.1"/>
    </source>
</evidence>
<dbReference type="Proteomes" id="UP000278715">
    <property type="component" value="Chromosome"/>
</dbReference>
<evidence type="ECO:0000313" key="18">
    <source>
        <dbReference type="Proteomes" id="UP000267993"/>
    </source>
</evidence>
<evidence type="ECO:0000313" key="20">
    <source>
        <dbReference type="Proteomes" id="UP000273194"/>
    </source>
</evidence>
<evidence type="ECO:0000313" key="13">
    <source>
        <dbReference type="EMBL" id="SAI85552.1"/>
    </source>
</evidence>
<evidence type="ECO:0000313" key="11">
    <source>
        <dbReference type="EMBL" id="AZF84912.1"/>
    </source>
</evidence>
<dbReference type="Proteomes" id="UP000033106">
    <property type="component" value="Chromosome"/>
</dbReference>
<dbReference type="EMBL" id="CP033237">
    <property type="protein sequence ID" value="AZF74485.1"/>
    <property type="molecule type" value="Genomic_DNA"/>
</dbReference>
<dbReference type="Proteomes" id="UP000033057">
    <property type="component" value="Chromosome"/>
</dbReference>
<dbReference type="EMBL" id="CP011056">
    <property type="protein sequence ID" value="AKA77473.1"/>
    <property type="molecule type" value="Genomic_DNA"/>
</dbReference>
<dbReference type="Proteomes" id="UP000273194">
    <property type="component" value="Chromosome"/>
</dbReference>